<dbReference type="InterPro" id="IPR017770">
    <property type="entry name" value="RNA3'_term_phos_cyc_type_1"/>
</dbReference>
<evidence type="ECO:0000256" key="2">
    <source>
        <dbReference type="ARBA" id="ARBA00012725"/>
    </source>
</evidence>
<evidence type="ECO:0000256" key="6">
    <source>
        <dbReference type="ARBA" id="ARBA00024481"/>
    </source>
</evidence>
<comment type="catalytic activity">
    <reaction evidence="6">
        <text>a 3'-end 3'-phospho-ribonucleotide-RNA + ATP = a 3'-end 2',3'-cyclophospho-ribonucleotide-RNA + AMP + diphosphate</text>
        <dbReference type="Rhea" id="RHEA:23976"/>
        <dbReference type="Rhea" id="RHEA-COMP:10463"/>
        <dbReference type="Rhea" id="RHEA-COMP:10464"/>
        <dbReference type="ChEBI" id="CHEBI:30616"/>
        <dbReference type="ChEBI" id="CHEBI:33019"/>
        <dbReference type="ChEBI" id="CHEBI:83062"/>
        <dbReference type="ChEBI" id="CHEBI:83064"/>
        <dbReference type="ChEBI" id="CHEBI:456215"/>
        <dbReference type="EC" id="6.5.1.4"/>
    </reaction>
</comment>
<protein>
    <recommendedName>
        <fullName evidence="3">RNA 3'-terminal phosphate cyclase</fullName>
        <ecNumber evidence="2">6.5.1.4</ecNumber>
    </recommendedName>
</protein>
<feature type="binding site" evidence="8">
    <location>
        <begin position="308"/>
        <end position="312"/>
    </location>
    <ligand>
        <name>ATP</name>
        <dbReference type="ChEBI" id="CHEBI:30616"/>
    </ligand>
</feature>
<evidence type="ECO:0000256" key="8">
    <source>
        <dbReference type="PIRSR" id="PIRSR005378-2"/>
    </source>
</evidence>
<dbReference type="SUPFAM" id="SSF55205">
    <property type="entry name" value="EPT/RTPC-like"/>
    <property type="match status" value="1"/>
</dbReference>
<sequence length="384" mass="41383">MYKRFIMSSLMTIDGNLGEGGGQVLRIALSLSTLYGIPVEITNIRAGRPKPGLAAQHLKGVELVKDMCDAHVTGAYVGSTRLEFWPGALRHYKPDFKADVQTAGCICLLAQVALPCALFMPNTSPVNFILKGGTNVPMGPHVEYFTEVFKQLLNKFRADFNFTVVRRGYYPKGGGEVRLQIQPVKHLNAVTLMEPGHPVSISGWSYVAGSVNINEANKMASDAKRVIVEGLQKHNITVPAINIESYREDRGMAVGNGSGINLVCQTSEGCTFGGSGLGSNRREDDPPGVVAGKQILEPILKGACVDEHSQDQIIILMAIAKGRSRIRVGENKLTRHAETAIQIAELMLGNRGLRFSLSASGSDGDSAPYVLECEGCGLVNSSFH</sequence>
<accession>A0AAJ7W4R7</accession>
<keyword evidence="5 8" id="KW-0547">Nucleotide-binding</keyword>
<evidence type="ECO:0000259" key="9">
    <source>
        <dbReference type="Pfam" id="PF01137"/>
    </source>
</evidence>
<keyword evidence="8" id="KW-0067">ATP-binding</keyword>
<dbReference type="GeneID" id="107270598"/>
<dbReference type="PANTHER" id="PTHR11096">
    <property type="entry name" value="RNA 3' TERMINAL PHOSPHATE CYCLASE"/>
    <property type="match status" value="1"/>
</dbReference>
<dbReference type="GO" id="GO:0006396">
    <property type="term" value="P:RNA processing"/>
    <property type="evidence" value="ECO:0007669"/>
    <property type="project" value="InterPro"/>
</dbReference>
<dbReference type="AlphaFoldDB" id="A0AAJ7W4R7"/>
<comment type="similarity">
    <text evidence="1">Belongs to the RNA 3'-terminal cyclase family. Type 1 subfamily.</text>
</comment>
<dbReference type="CTD" id="8634"/>
<evidence type="ECO:0000256" key="7">
    <source>
        <dbReference type="PIRSR" id="PIRSR005378-1"/>
    </source>
</evidence>
<keyword evidence="4" id="KW-0436">Ligase</keyword>
<feature type="binding site" evidence="8">
    <location>
        <position position="111"/>
    </location>
    <ligand>
        <name>ATP</name>
        <dbReference type="ChEBI" id="CHEBI:30616"/>
    </ligand>
</feature>
<dbReference type="PANTHER" id="PTHR11096:SF0">
    <property type="entry name" value="RNA 3'-TERMINAL PHOSPHATE CYCLASE"/>
    <property type="match status" value="1"/>
</dbReference>
<evidence type="ECO:0000256" key="1">
    <source>
        <dbReference type="ARBA" id="ARBA00009206"/>
    </source>
</evidence>
<evidence type="ECO:0000259" key="10">
    <source>
        <dbReference type="Pfam" id="PF05189"/>
    </source>
</evidence>
<evidence type="ECO:0000256" key="5">
    <source>
        <dbReference type="ARBA" id="ARBA00022741"/>
    </source>
</evidence>
<dbReference type="InterPro" id="IPR013791">
    <property type="entry name" value="RNA3'-term_phos_cycl_insert"/>
</dbReference>
<feature type="domain" description="RNA 3'-terminal phosphate cyclase" evidence="9">
    <location>
        <begin position="18"/>
        <end position="349"/>
    </location>
</feature>
<dbReference type="InterPro" id="IPR000228">
    <property type="entry name" value="RNA3'_term_phos_cyc"/>
</dbReference>
<dbReference type="InterPro" id="IPR023797">
    <property type="entry name" value="RNA3'_phos_cyclase_dom"/>
</dbReference>
<dbReference type="Pfam" id="PF01137">
    <property type="entry name" value="RTC"/>
    <property type="match status" value="1"/>
</dbReference>
<dbReference type="Proteomes" id="UP000694920">
    <property type="component" value="Unplaced"/>
</dbReference>
<dbReference type="GO" id="GO:0003963">
    <property type="term" value="F:RNA-3'-phosphate cyclase activity"/>
    <property type="evidence" value="ECO:0007669"/>
    <property type="project" value="UniProtKB-EC"/>
</dbReference>
<keyword evidence="11" id="KW-1185">Reference proteome</keyword>
<dbReference type="Pfam" id="PF05189">
    <property type="entry name" value="RTC_insert"/>
    <property type="match status" value="1"/>
</dbReference>
<dbReference type="Gene3D" id="3.65.10.20">
    <property type="entry name" value="RNA 3'-terminal phosphate cyclase domain"/>
    <property type="match status" value="1"/>
</dbReference>
<dbReference type="Gene3D" id="3.30.360.20">
    <property type="entry name" value="RNA 3'-terminal phosphate cyclase, insert domain"/>
    <property type="match status" value="1"/>
</dbReference>
<dbReference type="GO" id="GO:0005524">
    <property type="term" value="F:ATP binding"/>
    <property type="evidence" value="ECO:0007669"/>
    <property type="project" value="UniProtKB-KW"/>
</dbReference>
<dbReference type="GO" id="GO:0005634">
    <property type="term" value="C:nucleus"/>
    <property type="evidence" value="ECO:0007669"/>
    <property type="project" value="TreeGrafter"/>
</dbReference>
<feature type="domain" description="RNA 3'-terminal phosphate cyclase insert" evidence="10">
    <location>
        <begin position="194"/>
        <end position="299"/>
    </location>
</feature>
<evidence type="ECO:0000313" key="11">
    <source>
        <dbReference type="Proteomes" id="UP000694920"/>
    </source>
</evidence>
<gene>
    <name evidence="12" type="primary">LOC107270598</name>
</gene>
<proteinExistence type="inferred from homology"/>
<name>A0AAJ7W4R7_CEPCN</name>
<dbReference type="InterPro" id="IPR013792">
    <property type="entry name" value="RNA3'P_cycl/enolpyr_Trfase_a/b"/>
</dbReference>
<dbReference type="PIRSF" id="PIRSF005378">
    <property type="entry name" value="RNA3'_term_phos_cycl_euk"/>
    <property type="match status" value="1"/>
</dbReference>
<dbReference type="InterPro" id="IPR036553">
    <property type="entry name" value="RPTC_insert"/>
</dbReference>
<dbReference type="EC" id="6.5.1.4" evidence="2"/>
<dbReference type="PROSITE" id="PS01287">
    <property type="entry name" value="RTC"/>
    <property type="match status" value="1"/>
</dbReference>
<evidence type="ECO:0000313" key="12">
    <source>
        <dbReference type="RefSeq" id="XP_024943897.1"/>
    </source>
</evidence>
<organism evidence="11 12">
    <name type="scientific">Cephus cinctus</name>
    <name type="common">Wheat stem sawfly</name>
    <dbReference type="NCBI Taxonomy" id="211228"/>
    <lineage>
        <taxon>Eukaryota</taxon>
        <taxon>Metazoa</taxon>
        <taxon>Ecdysozoa</taxon>
        <taxon>Arthropoda</taxon>
        <taxon>Hexapoda</taxon>
        <taxon>Insecta</taxon>
        <taxon>Pterygota</taxon>
        <taxon>Neoptera</taxon>
        <taxon>Endopterygota</taxon>
        <taxon>Hymenoptera</taxon>
        <taxon>Cephoidea</taxon>
        <taxon>Cephidae</taxon>
        <taxon>Cephus</taxon>
    </lineage>
</organism>
<dbReference type="InterPro" id="IPR037136">
    <property type="entry name" value="RNA3'_phos_cyclase_dom_sf"/>
</dbReference>
<dbReference type="RefSeq" id="XP_024943897.1">
    <property type="nucleotide sequence ID" value="XM_025088129.1"/>
</dbReference>
<evidence type="ECO:0000256" key="3">
    <source>
        <dbReference type="ARBA" id="ARBA00021428"/>
    </source>
</evidence>
<dbReference type="InterPro" id="IPR020719">
    <property type="entry name" value="RNA3'_term_phos_cycl-like_CS"/>
</dbReference>
<feature type="active site" description="Tele-AMP-histidine intermediate" evidence="7">
    <location>
        <position position="336"/>
    </location>
</feature>
<evidence type="ECO:0000256" key="4">
    <source>
        <dbReference type="ARBA" id="ARBA00022598"/>
    </source>
</evidence>
<dbReference type="NCBIfam" id="TIGR03399">
    <property type="entry name" value="RNA_3prim_cycl"/>
    <property type="match status" value="1"/>
</dbReference>
<reference evidence="12" key="1">
    <citation type="submission" date="2025-08" db="UniProtKB">
        <authorList>
            <consortium name="RefSeq"/>
        </authorList>
    </citation>
    <scope>IDENTIFICATION</scope>
</reference>